<protein>
    <submittedName>
        <fullName evidence="1">Uncharacterized protein</fullName>
    </submittedName>
</protein>
<comment type="caution">
    <text evidence="1">The sequence shown here is derived from an EMBL/GenBank/DDBJ whole genome shotgun (WGS) entry which is preliminary data.</text>
</comment>
<gene>
    <name evidence="1" type="ORF">V1517DRAFT_343769</name>
</gene>
<proteinExistence type="predicted"/>
<keyword evidence="2" id="KW-1185">Reference proteome</keyword>
<dbReference type="EMBL" id="MU970043">
    <property type="protein sequence ID" value="KAK9325112.1"/>
    <property type="molecule type" value="Genomic_DNA"/>
</dbReference>
<name>A0ACC3TVC3_9ASCO</name>
<accession>A0ACC3TVC3</accession>
<reference evidence="2" key="1">
    <citation type="journal article" date="2024" name="Front. Bioeng. Biotechnol.">
        <title>Genome-scale model development and genomic sequencing of the oleaginous clade Lipomyces.</title>
        <authorList>
            <person name="Czajka J.J."/>
            <person name="Han Y."/>
            <person name="Kim J."/>
            <person name="Mondo S.J."/>
            <person name="Hofstad B.A."/>
            <person name="Robles A."/>
            <person name="Haridas S."/>
            <person name="Riley R."/>
            <person name="LaButti K."/>
            <person name="Pangilinan J."/>
            <person name="Andreopoulos W."/>
            <person name="Lipzen A."/>
            <person name="Yan J."/>
            <person name="Wang M."/>
            <person name="Ng V."/>
            <person name="Grigoriev I.V."/>
            <person name="Spatafora J.W."/>
            <person name="Magnuson J.K."/>
            <person name="Baker S.E."/>
            <person name="Pomraning K.R."/>
        </authorList>
    </citation>
    <scope>NUCLEOTIDE SEQUENCE [LARGE SCALE GENOMIC DNA]</scope>
    <source>
        <strain evidence="2">CBS 10300</strain>
    </source>
</reference>
<evidence type="ECO:0000313" key="2">
    <source>
        <dbReference type="Proteomes" id="UP001489719"/>
    </source>
</evidence>
<sequence>MESAADVMSRLRLLKEKKAAASAGSKSVNGVKRKASQSADEVMEKLRRMKELKNGKTAVSIKKSEDGFRIVDPEEDDDVDDDHDDDVEEQLDDDDDWDREDDEEDQDEDEEDEFTGFDDDLVKAEDKNPARDYDDDGPIIVRFDGSKTERMIKAPTPRDRRNFMSRSAPTPETVLEKQAAKYKSKQKPEEVDDERMNLKHDVELQRLITESHILSEASRKGGAISLSDVSFDPIGKSRIKTMEARIDSLALRSGGKVKASKKDYYSIDPQTLLESQREKFNKEKMPMRMRKGMQQKKIVRQEKYEQNAREAGIVLPKAPRRKRKSKDMRDRGLKIQSVGRFTPSGLKLSKSEIARQGRH</sequence>
<dbReference type="Proteomes" id="UP001489719">
    <property type="component" value="Unassembled WGS sequence"/>
</dbReference>
<evidence type="ECO:0000313" key="1">
    <source>
        <dbReference type="EMBL" id="KAK9325112.1"/>
    </source>
</evidence>
<organism evidence="1 2">
    <name type="scientific">Lipomyces orientalis</name>
    <dbReference type="NCBI Taxonomy" id="1233043"/>
    <lineage>
        <taxon>Eukaryota</taxon>
        <taxon>Fungi</taxon>
        <taxon>Dikarya</taxon>
        <taxon>Ascomycota</taxon>
        <taxon>Saccharomycotina</taxon>
        <taxon>Lipomycetes</taxon>
        <taxon>Lipomycetales</taxon>
        <taxon>Lipomycetaceae</taxon>
        <taxon>Lipomyces</taxon>
    </lineage>
</organism>